<name>A0AAQ4DN28_AMBAM</name>
<proteinExistence type="predicted"/>
<comment type="caution">
    <text evidence="1">The sequence shown here is derived from an EMBL/GenBank/DDBJ whole genome shotgun (WGS) entry which is preliminary data.</text>
</comment>
<evidence type="ECO:0000313" key="2">
    <source>
        <dbReference type="Proteomes" id="UP001321473"/>
    </source>
</evidence>
<accession>A0AAQ4DN28</accession>
<dbReference type="AlphaFoldDB" id="A0AAQ4DN28"/>
<sequence>MARLRRQESSWSLAKGRVRNRLLPIAHHRPRRQSGLSLRSRAVPSAWGLLRTSPSLTAASTPFASPVSWNGPR</sequence>
<gene>
    <name evidence="1" type="ORF">V5799_033521</name>
</gene>
<dbReference type="Proteomes" id="UP001321473">
    <property type="component" value="Unassembled WGS sequence"/>
</dbReference>
<protein>
    <submittedName>
        <fullName evidence="1">Uncharacterized protein</fullName>
    </submittedName>
</protein>
<dbReference type="EMBL" id="JARKHS020028894">
    <property type="protein sequence ID" value="KAK8763868.1"/>
    <property type="molecule type" value="Genomic_DNA"/>
</dbReference>
<evidence type="ECO:0000313" key="1">
    <source>
        <dbReference type="EMBL" id="KAK8763868.1"/>
    </source>
</evidence>
<reference evidence="1 2" key="1">
    <citation type="journal article" date="2023" name="Arcadia Sci">
        <title>De novo assembly of a long-read Amblyomma americanum tick genome.</title>
        <authorList>
            <person name="Chou S."/>
            <person name="Poskanzer K.E."/>
            <person name="Rollins M."/>
            <person name="Thuy-Boun P.S."/>
        </authorList>
    </citation>
    <scope>NUCLEOTIDE SEQUENCE [LARGE SCALE GENOMIC DNA]</scope>
    <source>
        <strain evidence="1">F_SG_1</strain>
        <tissue evidence="1">Salivary glands</tissue>
    </source>
</reference>
<organism evidence="1 2">
    <name type="scientific">Amblyomma americanum</name>
    <name type="common">Lone star tick</name>
    <dbReference type="NCBI Taxonomy" id="6943"/>
    <lineage>
        <taxon>Eukaryota</taxon>
        <taxon>Metazoa</taxon>
        <taxon>Ecdysozoa</taxon>
        <taxon>Arthropoda</taxon>
        <taxon>Chelicerata</taxon>
        <taxon>Arachnida</taxon>
        <taxon>Acari</taxon>
        <taxon>Parasitiformes</taxon>
        <taxon>Ixodida</taxon>
        <taxon>Ixodoidea</taxon>
        <taxon>Ixodidae</taxon>
        <taxon>Amblyomminae</taxon>
        <taxon>Amblyomma</taxon>
    </lineage>
</organism>
<keyword evidence="2" id="KW-1185">Reference proteome</keyword>